<comment type="cofactor">
    <cofactor evidence="1 8">
        <name>FAD</name>
        <dbReference type="ChEBI" id="CHEBI:57692"/>
    </cofactor>
</comment>
<evidence type="ECO:0000256" key="5">
    <source>
        <dbReference type="ARBA" id="ARBA00023002"/>
    </source>
</evidence>
<dbReference type="GO" id="GO:0033539">
    <property type="term" value="P:fatty acid beta-oxidation using acyl-CoA dehydrogenase"/>
    <property type="evidence" value="ECO:0007669"/>
    <property type="project" value="TreeGrafter"/>
</dbReference>
<keyword evidence="5 8" id="KW-0560">Oxidoreductase</keyword>
<dbReference type="InterPro" id="IPR006089">
    <property type="entry name" value="Acyl-CoA_DH_CS"/>
</dbReference>
<feature type="domain" description="Acyl-CoA dehydrogenase/oxidase N-terminal" evidence="11">
    <location>
        <begin position="6"/>
        <end position="118"/>
    </location>
</feature>
<dbReference type="Pfam" id="PF02770">
    <property type="entry name" value="Acyl-CoA_dh_M"/>
    <property type="match status" value="1"/>
</dbReference>
<dbReference type="InterPro" id="IPR037069">
    <property type="entry name" value="AcylCoA_DH/ox_N_sf"/>
</dbReference>
<dbReference type="FunFam" id="2.40.110.10:FF:000009">
    <property type="entry name" value="Acyl-CoA dehydrogenase"/>
    <property type="match status" value="1"/>
</dbReference>
<dbReference type="SUPFAM" id="SSF56645">
    <property type="entry name" value="Acyl-CoA dehydrogenase NM domain-like"/>
    <property type="match status" value="1"/>
</dbReference>
<dbReference type="SUPFAM" id="SSF47203">
    <property type="entry name" value="Acyl-CoA dehydrogenase C-terminal domain-like"/>
    <property type="match status" value="1"/>
</dbReference>
<organism evidence="12 13">
    <name type="scientific">Archangium violaceum Cb vi76</name>
    <dbReference type="NCBI Taxonomy" id="1406225"/>
    <lineage>
        <taxon>Bacteria</taxon>
        <taxon>Pseudomonadati</taxon>
        <taxon>Myxococcota</taxon>
        <taxon>Myxococcia</taxon>
        <taxon>Myxococcales</taxon>
        <taxon>Cystobacterineae</taxon>
        <taxon>Archangiaceae</taxon>
        <taxon>Archangium</taxon>
    </lineage>
</organism>
<dbReference type="InterPro" id="IPR009100">
    <property type="entry name" value="AcylCoA_DH/oxidase_NM_dom_sf"/>
</dbReference>
<name>A0A084SZL8_9BACT</name>
<dbReference type="PANTHER" id="PTHR43884:SF12">
    <property type="entry name" value="ISOVALERYL-COA DEHYDROGENASE, MITOCHONDRIAL-RELATED"/>
    <property type="match status" value="1"/>
</dbReference>
<dbReference type="EC" id="1.3.8.11" evidence="6"/>
<evidence type="ECO:0000313" key="13">
    <source>
        <dbReference type="Proteomes" id="UP000028547"/>
    </source>
</evidence>
<dbReference type="PANTHER" id="PTHR43884">
    <property type="entry name" value="ACYL-COA DEHYDROGENASE"/>
    <property type="match status" value="1"/>
</dbReference>
<dbReference type="Pfam" id="PF02771">
    <property type="entry name" value="Acyl-CoA_dh_N"/>
    <property type="match status" value="1"/>
</dbReference>
<feature type="domain" description="Acyl-CoA dehydrogenase/oxidase C-terminal" evidence="9">
    <location>
        <begin position="229"/>
        <end position="377"/>
    </location>
</feature>
<dbReference type="AlphaFoldDB" id="A0A084SZL8"/>
<dbReference type="FunFam" id="1.20.140.10:FF:000004">
    <property type="entry name" value="Acyl-CoA dehydrogenase FadE25"/>
    <property type="match status" value="1"/>
</dbReference>
<evidence type="ECO:0000256" key="7">
    <source>
        <dbReference type="ARBA" id="ARBA00067292"/>
    </source>
</evidence>
<sequence length="380" mass="41558">MNFELTDVQREIQRMCREFAARELIPNARKWDETHQWPTDAVKKLAELSLLGVAVPEQYGGAGLDNVCYAVAMEEISRGCASTGVIMSVNNSLYCDPVMKFGTEAQKAEFLTPFARGEKLGCFGLTEPEAGSDAASQKTTAVRKGDEYVINGSKNWITNGPRADAIVLFTMTNKEAGNKGITAFLVPTNTPGFIRAEPDKKMGISAAHSCSMFFEDMRVPAKNMLGKEGDGFKVAMSTLDGGRIGIASQALGIARAAFEEAVRYSGERKTFGKSIREHQAIQFMIADMATEIDAARMLVLRAALLKDKGVRHSTESAMAKLYASEMASRVANKALQVHGGMGYSKEMDVERHVRDARITEIYEGTSEIQRIVISANLLKD</sequence>
<dbReference type="Gene3D" id="1.20.140.10">
    <property type="entry name" value="Butyryl-CoA Dehydrogenase, subunit A, domain 3"/>
    <property type="match status" value="1"/>
</dbReference>
<evidence type="ECO:0000256" key="2">
    <source>
        <dbReference type="ARBA" id="ARBA00009347"/>
    </source>
</evidence>
<dbReference type="InterPro" id="IPR013786">
    <property type="entry name" value="AcylCoA_DH/ox_N"/>
</dbReference>
<proteinExistence type="inferred from homology"/>
<evidence type="ECO:0000256" key="3">
    <source>
        <dbReference type="ARBA" id="ARBA00022630"/>
    </source>
</evidence>
<dbReference type="InterPro" id="IPR009075">
    <property type="entry name" value="AcylCo_DH/oxidase_C"/>
</dbReference>
<accession>A0A084SZL8</accession>
<dbReference type="GO" id="GO:0046359">
    <property type="term" value="P:butyrate catabolic process"/>
    <property type="evidence" value="ECO:0007669"/>
    <property type="project" value="TreeGrafter"/>
</dbReference>
<evidence type="ECO:0000259" key="9">
    <source>
        <dbReference type="Pfam" id="PF00441"/>
    </source>
</evidence>
<gene>
    <name evidence="12" type="ORF">Q664_06440</name>
</gene>
<feature type="domain" description="Acyl-CoA oxidase/dehydrogenase middle" evidence="10">
    <location>
        <begin position="122"/>
        <end position="217"/>
    </location>
</feature>
<comment type="caution">
    <text evidence="12">The sequence shown here is derived from an EMBL/GenBank/DDBJ whole genome shotgun (WGS) entry which is preliminary data.</text>
</comment>
<dbReference type="FunFam" id="1.10.540.10:FF:000002">
    <property type="entry name" value="Acyl-CoA dehydrogenase FadE19"/>
    <property type="match status" value="1"/>
</dbReference>
<dbReference type="Proteomes" id="UP000028547">
    <property type="component" value="Unassembled WGS sequence"/>
</dbReference>
<protein>
    <recommendedName>
        <fullName evidence="7">Cyclohexane-1-carbonyl-CoA dehydrogenase</fullName>
        <ecNumber evidence="6">1.3.8.11</ecNumber>
    </recommendedName>
</protein>
<dbReference type="EMBL" id="JPMI01000035">
    <property type="protein sequence ID" value="KFA93903.1"/>
    <property type="molecule type" value="Genomic_DNA"/>
</dbReference>
<dbReference type="Gene3D" id="1.10.540.10">
    <property type="entry name" value="Acyl-CoA dehydrogenase/oxidase, N-terminal domain"/>
    <property type="match status" value="1"/>
</dbReference>
<dbReference type="Gene3D" id="2.40.110.10">
    <property type="entry name" value="Butyryl-CoA Dehydrogenase, subunit A, domain 2"/>
    <property type="match status" value="1"/>
</dbReference>
<evidence type="ECO:0000256" key="8">
    <source>
        <dbReference type="RuleBase" id="RU362125"/>
    </source>
</evidence>
<dbReference type="GO" id="GO:0050660">
    <property type="term" value="F:flavin adenine dinucleotide binding"/>
    <property type="evidence" value="ECO:0007669"/>
    <property type="project" value="InterPro"/>
</dbReference>
<evidence type="ECO:0000313" key="12">
    <source>
        <dbReference type="EMBL" id="KFA93903.1"/>
    </source>
</evidence>
<dbReference type="PROSITE" id="PS00073">
    <property type="entry name" value="ACYL_COA_DH_2"/>
    <property type="match status" value="1"/>
</dbReference>
<dbReference type="CDD" id="cd01158">
    <property type="entry name" value="SCAD_SBCAD"/>
    <property type="match status" value="1"/>
</dbReference>
<comment type="similarity">
    <text evidence="2 8">Belongs to the acyl-CoA dehydrogenase family.</text>
</comment>
<evidence type="ECO:0000259" key="11">
    <source>
        <dbReference type="Pfam" id="PF02771"/>
    </source>
</evidence>
<dbReference type="RefSeq" id="WP_043390914.1">
    <property type="nucleotide sequence ID" value="NZ_JPMI01000035.1"/>
</dbReference>
<evidence type="ECO:0000259" key="10">
    <source>
        <dbReference type="Pfam" id="PF02770"/>
    </source>
</evidence>
<keyword evidence="3 8" id="KW-0285">Flavoprotein</keyword>
<dbReference type="Pfam" id="PF00441">
    <property type="entry name" value="Acyl-CoA_dh_1"/>
    <property type="match status" value="1"/>
</dbReference>
<evidence type="ECO:0000256" key="4">
    <source>
        <dbReference type="ARBA" id="ARBA00022827"/>
    </source>
</evidence>
<evidence type="ECO:0000256" key="6">
    <source>
        <dbReference type="ARBA" id="ARBA00066361"/>
    </source>
</evidence>
<dbReference type="PIRSF" id="PIRSF016578">
    <property type="entry name" value="HsaA"/>
    <property type="match status" value="1"/>
</dbReference>
<dbReference type="InterPro" id="IPR006091">
    <property type="entry name" value="Acyl-CoA_Oxase/DH_mid-dom"/>
</dbReference>
<reference evidence="12 13" key="1">
    <citation type="submission" date="2014-07" db="EMBL/GenBank/DDBJ databases">
        <title>Draft Genome Sequence of Gephyronic Acid Producer, Cystobacter violaceus Strain Cb vi76.</title>
        <authorList>
            <person name="Stevens D.C."/>
            <person name="Young J."/>
            <person name="Carmichael R."/>
            <person name="Tan J."/>
            <person name="Taylor R.E."/>
        </authorList>
    </citation>
    <scope>NUCLEOTIDE SEQUENCE [LARGE SCALE GENOMIC DNA]</scope>
    <source>
        <strain evidence="12 13">Cb vi76</strain>
    </source>
</reference>
<dbReference type="InterPro" id="IPR036250">
    <property type="entry name" value="AcylCo_DH-like_C"/>
</dbReference>
<dbReference type="GO" id="GO:0003995">
    <property type="term" value="F:acyl-CoA dehydrogenase activity"/>
    <property type="evidence" value="ECO:0007669"/>
    <property type="project" value="InterPro"/>
</dbReference>
<dbReference type="PROSITE" id="PS00072">
    <property type="entry name" value="ACYL_COA_DH_1"/>
    <property type="match status" value="1"/>
</dbReference>
<evidence type="ECO:0000256" key="1">
    <source>
        <dbReference type="ARBA" id="ARBA00001974"/>
    </source>
</evidence>
<dbReference type="InterPro" id="IPR046373">
    <property type="entry name" value="Acyl-CoA_Oxase/DH_mid-dom_sf"/>
</dbReference>
<keyword evidence="4 8" id="KW-0274">FAD</keyword>